<dbReference type="SUPFAM" id="SSF56059">
    <property type="entry name" value="Glutathione synthetase ATP-binding domain-like"/>
    <property type="match status" value="1"/>
</dbReference>
<keyword evidence="3" id="KW-0808">Transferase</keyword>
<evidence type="ECO:0000259" key="2">
    <source>
        <dbReference type="Pfam" id="PF01326"/>
    </source>
</evidence>
<keyword evidence="3" id="KW-0418">Kinase</keyword>
<dbReference type="KEGG" id="sna:Snas_1157"/>
<dbReference type="Pfam" id="PF01326">
    <property type="entry name" value="PPDK_N"/>
    <property type="match status" value="1"/>
</dbReference>
<reference evidence="3 4" key="1">
    <citation type="journal article" date="2009" name="Stand. Genomic Sci.">
        <title>Complete genome sequence of Stackebrandtia nassauensis type strain (LLR-40K-21).</title>
        <authorList>
            <person name="Munk C."/>
            <person name="Lapidus A."/>
            <person name="Copeland A."/>
            <person name="Jando M."/>
            <person name="Mayilraj S."/>
            <person name="Glavina Del Rio T."/>
            <person name="Nolan M."/>
            <person name="Chen F."/>
            <person name="Lucas S."/>
            <person name="Tice H."/>
            <person name="Cheng J.F."/>
            <person name="Han C."/>
            <person name="Detter J.C."/>
            <person name="Bruce D."/>
            <person name="Goodwin L."/>
            <person name="Chain P."/>
            <person name="Pitluck S."/>
            <person name="Goker M."/>
            <person name="Ovchinikova G."/>
            <person name="Pati A."/>
            <person name="Ivanova N."/>
            <person name="Mavromatis K."/>
            <person name="Chen A."/>
            <person name="Palaniappan K."/>
            <person name="Land M."/>
            <person name="Hauser L."/>
            <person name="Chang Y.J."/>
            <person name="Jeffries C.D."/>
            <person name="Bristow J."/>
            <person name="Eisen J.A."/>
            <person name="Markowitz V."/>
            <person name="Hugenholtz P."/>
            <person name="Kyrpides N.C."/>
            <person name="Klenk H.P."/>
        </authorList>
    </citation>
    <scope>NUCLEOTIDE SEQUENCE [LARGE SCALE GENOMIC DNA]</scope>
    <source>
        <strain evidence="4">DSM 44728 / CIP 108903 / NRRL B-16338 / NBRC 102104 / LLR-40K-21</strain>
    </source>
</reference>
<feature type="domain" description="PEP-utilising enzyme mobile" evidence="1">
    <location>
        <begin position="791"/>
        <end position="859"/>
    </location>
</feature>
<dbReference type="Pfam" id="PF00391">
    <property type="entry name" value="PEP-utilizers"/>
    <property type="match status" value="1"/>
</dbReference>
<dbReference type="Gene3D" id="3.30.1490.20">
    <property type="entry name" value="ATP-grasp fold, A domain"/>
    <property type="match status" value="1"/>
</dbReference>
<name>D3QB50_STANL</name>
<evidence type="ECO:0000259" key="1">
    <source>
        <dbReference type="Pfam" id="PF00391"/>
    </source>
</evidence>
<dbReference type="InterPro" id="IPR008279">
    <property type="entry name" value="PEP-util_enz_mobile_dom"/>
</dbReference>
<dbReference type="Gene3D" id="3.50.30.10">
    <property type="entry name" value="Phosphohistidine domain"/>
    <property type="match status" value="1"/>
</dbReference>
<protein>
    <submittedName>
        <fullName evidence="3">Pyruvate phosphate dikinase PEP/pyruvate-binding protein</fullName>
    </submittedName>
</protein>
<gene>
    <name evidence="3" type="ordered locus">Snas_1157</name>
</gene>
<dbReference type="STRING" id="446470.Snas_1157"/>
<keyword evidence="3" id="KW-0670">Pyruvate</keyword>
<dbReference type="eggNOG" id="COG3848">
    <property type="taxonomic scope" value="Bacteria"/>
</dbReference>
<dbReference type="PANTHER" id="PTHR43615">
    <property type="entry name" value="PHOSPHOENOLPYRUVATE SYNTHASE-RELATED"/>
    <property type="match status" value="1"/>
</dbReference>
<dbReference type="OrthoDB" id="9765468at2"/>
<dbReference type="Proteomes" id="UP000000844">
    <property type="component" value="Chromosome"/>
</dbReference>
<sequence>MSEKLWLAFDAPEAVLATVGGKGESLAKLARAGLPVPGGFHLATAAYRRFVAETGAAEQIAEALAESTPGDPASLRRAAKRIQPLFTDGELPGEVRAAIIEAYGRLGAPEPDAGAAEPGRVSEGRAARVAVRSSATAEDLPDASFAGQMESYLNVSGTEAVVDAVRRCWASLWTDRAIEYRSRIGIPASDVALAVVVQRMVDAEAAGVMFTANPLTGARDQIVVNAAWGLGESLVSGDVTPDSYTVANGAVVDRTIGDKAVETLRTDTGVRTEKVAPERRQAAVLSDAQVRELADIGAKVERLYGRPMDIEWAIDDGFRLVQARPITNLPEPQAERETWNDSVNGDYLWTSANLGEAIPSVMTPITWSFTEIFVSEAMAAATIGEHRLSGNIGGRFYLNLSMVEALGHAFGITKLMNDAMEQAFGRKPEGITAPALPMSRWAVIRATLKATAGFVKAVNTVKKDFTERIAAFPGRCDTARARINAATDAVELRALWDSDAGKLLYEGGKLLASGARLKGAQAARIRPWLRKYADEADTNALVTGLNADGDGLASLGPLLGLSQLAAGEIDGETFVARWGHRCPDEFEVSVPRPAEDPQWIERRLAGLTDTTSVAQLLTRQDSTREAALERFAQRHPRQVKELRRRLTDAGIAARGREAGRSEGVRSFWVLRAFVLRAGELTGIGDDVFFLHLPELLRLLEGDTAVLDVVARRRATYEHYRSLPVYPTYIRGRFEPETWAADPNRRTDAFDADGAAAPVGDAVVGAAGSAGVAEGIAVVLDDPEDGDRLGVGDILITKVTNIGWTPIFPRAAAVVTDVGAVLSHAAIVARELGIPAVVGCGTATTKIHSGDRVRVNGDTGTVEILQRAEI</sequence>
<keyword evidence="4" id="KW-1185">Reference proteome</keyword>
<dbReference type="InterPro" id="IPR002192">
    <property type="entry name" value="PPDK_AMP/ATP-bd"/>
</dbReference>
<dbReference type="EMBL" id="CP001778">
    <property type="protein sequence ID" value="ADD40867.1"/>
    <property type="molecule type" value="Genomic_DNA"/>
</dbReference>
<dbReference type="AlphaFoldDB" id="D3QB50"/>
<dbReference type="InterPro" id="IPR036637">
    <property type="entry name" value="Phosphohistidine_dom_sf"/>
</dbReference>
<dbReference type="GO" id="GO:0016301">
    <property type="term" value="F:kinase activity"/>
    <property type="evidence" value="ECO:0007669"/>
    <property type="project" value="UniProtKB-KW"/>
</dbReference>
<feature type="domain" description="Pyruvate phosphate dikinase AMP/ATP-binding" evidence="2">
    <location>
        <begin position="18"/>
        <end position="339"/>
    </location>
</feature>
<accession>D3QB50</accession>
<organism evidence="3 4">
    <name type="scientific">Stackebrandtia nassauensis (strain DSM 44728 / CIP 108903 / NRRL B-16338 / NBRC 102104 / LLR-40K-21)</name>
    <dbReference type="NCBI Taxonomy" id="446470"/>
    <lineage>
        <taxon>Bacteria</taxon>
        <taxon>Bacillati</taxon>
        <taxon>Actinomycetota</taxon>
        <taxon>Actinomycetes</taxon>
        <taxon>Glycomycetales</taxon>
        <taxon>Glycomycetaceae</taxon>
        <taxon>Stackebrandtia</taxon>
    </lineage>
</organism>
<dbReference type="PANTHER" id="PTHR43615:SF1">
    <property type="entry name" value="PPDK_N DOMAIN-CONTAINING PROTEIN"/>
    <property type="match status" value="1"/>
</dbReference>
<dbReference type="InterPro" id="IPR051549">
    <property type="entry name" value="PEP_Utilizing_Enz"/>
</dbReference>
<dbReference type="SUPFAM" id="SSF52009">
    <property type="entry name" value="Phosphohistidine domain"/>
    <property type="match status" value="1"/>
</dbReference>
<proteinExistence type="predicted"/>
<dbReference type="HOGENOM" id="CLU_005950_0_0_11"/>
<dbReference type="eggNOG" id="COG0574">
    <property type="taxonomic scope" value="Bacteria"/>
</dbReference>
<dbReference type="GO" id="GO:0005524">
    <property type="term" value="F:ATP binding"/>
    <property type="evidence" value="ECO:0007669"/>
    <property type="project" value="InterPro"/>
</dbReference>
<dbReference type="InterPro" id="IPR013815">
    <property type="entry name" value="ATP_grasp_subdomain_1"/>
</dbReference>
<evidence type="ECO:0000313" key="4">
    <source>
        <dbReference type="Proteomes" id="UP000000844"/>
    </source>
</evidence>
<dbReference type="RefSeq" id="WP_013016438.1">
    <property type="nucleotide sequence ID" value="NC_013947.1"/>
</dbReference>
<dbReference type="Gene3D" id="3.30.470.20">
    <property type="entry name" value="ATP-grasp fold, B domain"/>
    <property type="match status" value="1"/>
</dbReference>
<evidence type="ECO:0000313" key="3">
    <source>
        <dbReference type="EMBL" id="ADD40867.1"/>
    </source>
</evidence>